<keyword evidence="1" id="KW-0812">Transmembrane</keyword>
<evidence type="ECO:0000313" key="2">
    <source>
        <dbReference type="EMBL" id="MFC4348830.1"/>
    </source>
</evidence>
<keyword evidence="1" id="KW-1133">Transmembrane helix</keyword>
<protein>
    <submittedName>
        <fullName evidence="2">Uncharacterized protein</fullName>
    </submittedName>
</protein>
<evidence type="ECO:0000256" key="1">
    <source>
        <dbReference type="SAM" id="Phobius"/>
    </source>
</evidence>
<evidence type="ECO:0000313" key="3">
    <source>
        <dbReference type="Proteomes" id="UP001595776"/>
    </source>
</evidence>
<reference evidence="3" key="1">
    <citation type="journal article" date="2019" name="Int. J. Syst. Evol. Microbiol.">
        <title>The Global Catalogue of Microorganisms (GCM) 10K type strain sequencing project: providing services to taxonomists for standard genome sequencing and annotation.</title>
        <authorList>
            <consortium name="The Broad Institute Genomics Platform"/>
            <consortium name="The Broad Institute Genome Sequencing Center for Infectious Disease"/>
            <person name="Wu L."/>
            <person name="Ma J."/>
        </authorList>
    </citation>
    <scope>NUCLEOTIDE SEQUENCE [LARGE SCALE GENOMIC DNA]</scope>
    <source>
        <strain evidence="3">CGMCC 1.15304</strain>
    </source>
</reference>
<gene>
    <name evidence="2" type="ORF">ACFO5Q_13335</name>
</gene>
<feature type="transmembrane region" description="Helical" evidence="1">
    <location>
        <begin position="12"/>
        <end position="33"/>
    </location>
</feature>
<dbReference type="EMBL" id="JBHSCR010000014">
    <property type="protein sequence ID" value="MFC4348830.1"/>
    <property type="molecule type" value="Genomic_DNA"/>
</dbReference>
<sequence>MFTHLIEQHFTILVIVFVAGYLLAKIPAVLWAIRQDQDRQKLLALGKAEKKVRQRAWILDPFEAKSSTSLPETLKSQIALLTPQDGILMANVEADRHDYAARELQASDFFEVYPDASKESIANALILANALMAKVTWIGEACRSELVAAEQIKGYLKQHHPGFEAASYDAVIHYSIVATR</sequence>
<keyword evidence="1" id="KW-0472">Membrane</keyword>
<dbReference type="Proteomes" id="UP001595776">
    <property type="component" value="Unassembled WGS sequence"/>
</dbReference>
<name>A0ABV8UCF5_9PROT</name>
<organism evidence="2 3">
    <name type="scientific">Kordiimonas lipolytica</name>
    <dbReference type="NCBI Taxonomy" id="1662421"/>
    <lineage>
        <taxon>Bacteria</taxon>
        <taxon>Pseudomonadati</taxon>
        <taxon>Pseudomonadota</taxon>
        <taxon>Alphaproteobacteria</taxon>
        <taxon>Kordiimonadales</taxon>
        <taxon>Kordiimonadaceae</taxon>
        <taxon>Kordiimonas</taxon>
    </lineage>
</organism>
<accession>A0ABV8UCF5</accession>
<dbReference type="RefSeq" id="WP_156431842.1">
    <property type="nucleotide sequence ID" value="NZ_JBHSCR010000014.1"/>
</dbReference>
<comment type="caution">
    <text evidence="2">The sequence shown here is derived from an EMBL/GenBank/DDBJ whole genome shotgun (WGS) entry which is preliminary data.</text>
</comment>
<keyword evidence="3" id="KW-1185">Reference proteome</keyword>
<proteinExistence type="predicted"/>